<dbReference type="Proteomes" id="UP001500630">
    <property type="component" value="Unassembled WGS sequence"/>
</dbReference>
<evidence type="ECO:0000313" key="3">
    <source>
        <dbReference type="Proteomes" id="UP001500630"/>
    </source>
</evidence>
<sequence length="149" mass="15946">MIAIPYASRPAFPAAPAPGPQPSHLRLLEAREPSDLGFPEILPPREPLSPDRPRTFRPVGGEVLGEPESTTSEEPGREALLAPASKTLKDPSPQAQGAGRKARDTPRVARHPARRSLGPLPPGATVRSTGRPVTPALPWHRPTLKLDIP</sequence>
<organism evidence="2 3">
    <name type="scientific">Nonomuraea rosea</name>
    <dbReference type="NCBI Taxonomy" id="638574"/>
    <lineage>
        <taxon>Bacteria</taxon>
        <taxon>Bacillati</taxon>
        <taxon>Actinomycetota</taxon>
        <taxon>Actinomycetes</taxon>
        <taxon>Streptosporangiales</taxon>
        <taxon>Streptosporangiaceae</taxon>
        <taxon>Nonomuraea</taxon>
    </lineage>
</organism>
<dbReference type="EMBL" id="BAABDQ010000031">
    <property type="protein sequence ID" value="GAA3596787.1"/>
    <property type="molecule type" value="Genomic_DNA"/>
</dbReference>
<feature type="compositionally biased region" description="Low complexity" evidence="1">
    <location>
        <begin position="1"/>
        <end position="12"/>
    </location>
</feature>
<evidence type="ECO:0000256" key="1">
    <source>
        <dbReference type="SAM" id="MobiDB-lite"/>
    </source>
</evidence>
<gene>
    <name evidence="2" type="ORF">GCM10022419_095020</name>
</gene>
<name>A0ABP6Z3Q0_9ACTN</name>
<evidence type="ECO:0000313" key="2">
    <source>
        <dbReference type="EMBL" id="GAA3596787.1"/>
    </source>
</evidence>
<comment type="caution">
    <text evidence="2">The sequence shown here is derived from an EMBL/GenBank/DDBJ whole genome shotgun (WGS) entry which is preliminary data.</text>
</comment>
<proteinExistence type="predicted"/>
<reference evidence="3" key="1">
    <citation type="journal article" date="2019" name="Int. J. Syst. Evol. Microbiol.">
        <title>The Global Catalogue of Microorganisms (GCM) 10K type strain sequencing project: providing services to taxonomists for standard genome sequencing and annotation.</title>
        <authorList>
            <consortium name="The Broad Institute Genomics Platform"/>
            <consortium name="The Broad Institute Genome Sequencing Center for Infectious Disease"/>
            <person name="Wu L."/>
            <person name="Ma J."/>
        </authorList>
    </citation>
    <scope>NUCLEOTIDE SEQUENCE [LARGE SCALE GENOMIC DNA]</scope>
    <source>
        <strain evidence="3">JCM 17326</strain>
    </source>
</reference>
<keyword evidence="3" id="KW-1185">Reference proteome</keyword>
<protein>
    <submittedName>
        <fullName evidence="2">Uncharacterized protein</fullName>
    </submittedName>
</protein>
<feature type="region of interest" description="Disordered" evidence="1">
    <location>
        <begin position="1"/>
        <end position="149"/>
    </location>
</feature>
<accession>A0ABP6Z3Q0</accession>